<sequence length="110" mass="12717">MYVKKPRDIGKVVKSLYEKQGLEKELVARFLRLDTDDLDSFENGYHVVNAFDLERFCALFCCKLCPDGIDTAEYRDIDIAKPLDELKLEDLETVASRHLETSNLIYTPQI</sequence>
<keyword evidence="2" id="KW-1185">Reference proteome</keyword>
<dbReference type="RefSeq" id="WP_071061335.1">
    <property type="nucleotide sequence ID" value="NZ_MKIE01000002.1"/>
</dbReference>
<organism evidence="1 2">
    <name type="scientific">Andreesenia angusta</name>
    <dbReference type="NCBI Taxonomy" id="39480"/>
    <lineage>
        <taxon>Bacteria</taxon>
        <taxon>Bacillati</taxon>
        <taxon>Bacillota</taxon>
        <taxon>Tissierellia</taxon>
        <taxon>Tissierellales</taxon>
        <taxon>Gottschalkiaceae</taxon>
        <taxon>Andreesenia</taxon>
    </lineage>
</organism>
<accession>A0A1S1V7W2</accession>
<reference evidence="1 2" key="1">
    <citation type="submission" date="2016-09" db="EMBL/GenBank/DDBJ databases">
        <title>Genome sequence of Eubacterium angustum.</title>
        <authorList>
            <person name="Poehlein A."/>
            <person name="Daniel R."/>
        </authorList>
    </citation>
    <scope>NUCLEOTIDE SEQUENCE [LARGE SCALE GENOMIC DNA]</scope>
    <source>
        <strain evidence="1 2">DSM 1989</strain>
    </source>
</reference>
<name>A0A1S1V7W2_9FIRM</name>
<dbReference type="OrthoDB" id="9813662at2"/>
<protein>
    <recommendedName>
        <fullName evidence="3">HTH cro/C1-type domain-containing protein</fullName>
    </recommendedName>
</protein>
<dbReference type="Proteomes" id="UP000180254">
    <property type="component" value="Unassembled WGS sequence"/>
</dbReference>
<gene>
    <name evidence="1" type="ORF">EUAN_04800</name>
</gene>
<evidence type="ECO:0000313" key="2">
    <source>
        <dbReference type="Proteomes" id="UP000180254"/>
    </source>
</evidence>
<dbReference type="AlphaFoldDB" id="A0A1S1V7W2"/>
<proteinExistence type="predicted"/>
<evidence type="ECO:0000313" key="1">
    <source>
        <dbReference type="EMBL" id="OHW62696.1"/>
    </source>
</evidence>
<dbReference type="EMBL" id="MKIE01000002">
    <property type="protein sequence ID" value="OHW62696.1"/>
    <property type="molecule type" value="Genomic_DNA"/>
</dbReference>
<comment type="caution">
    <text evidence="1">The sequence shown here is derived from an EMBL/GenBank/DDBJ whole genome shotgun (WGS) entry which is preliminary data.</text>
</comment>
<evidence type="ECO:0008006" key="3">
    <source>
        <dbReference type="Google" id="ProtNLM"/>
    </source>
</evidence>